<dbReference type="SUPFAM" id="SSF56925">
    <property type="entry name" value="OMPA-like"/>
    <property type="match status" value="1"/>
</dbReference>
<reference evidence="2 3" key="1">
    <citation type="submission" date="2021-05" db="EMBL/GenBank/DDBJ databases">
        <title>Comparative genomic studies on the polysaccharide-degrading batcterial strains of the Flammeovirga genus.</title>
        <authorList>
            <person name="Zewei F."/>
            <person name="Zheng Z."/>
            <person name="Yu L."/>
            <person name="Ruyue G."/>
            <person name="Yanhong M."/>
            <person name="Yuanyuan C."/>
            <person name="Jingyan G."/>
            <person name="Wenjun H."/>
        </authorList>
    </citation>
    <scope>NUCLEOTIDE SEQUENCE [LARGE SCALE GENOMIC DNA]</scope>
    <source>
        <strain evidence="2 3">NBRC:100898</strain>
    </source>
</reference>
<organism evidence="2 3">
    <name type="scientific">Flammeovirga yaeyamensis</name>
    <dbReference type="NCBI Taxonomy" id="367791"/>
    <lineage>
        <taxon>Bacteria</taxon>
        <taxon>Pseudomonadati</taxon>
        <taxon>Bacteroidota</taxon>
        <taxon>Cytophagia</taxon>
        <taxon>Cytophagales</taxon>
        <taxon>Flammeovirgaceae</taxon>
        <taxon>Flammeovirga</taxon>
    </lineage>
</organism>
<keyword evidence="3" id="KW-1185">Reference proteome</keyword>
<evidence type="ECO:0000313" key="3">
    <source>
        <dbReference type="Proteomes" id="UP000678679"/>
    </source>
</evidence>
<gene>
    <name evidence="2" type="ORF">KMW28_17045</name>
</gene>
<dbReference type="InterPro" id="IPR011250">
    <property type="entry name" value="OMP/PagP_B-barrel"/>
</dbReference>
<evidence type="ECO:0000256" key="1">
    <source>
        <dbReference type="SAM" id="SignalP"/>
    </source>
</evidence>
<evidence type="ECO:0000313" key="2">
    <source>
        <dbReference type="EMBL" id="QWG01351.1"/>
    </source>
</evidence>
<feature type="signal peptide" evidence="1">
    <location>
        <begin position="1"/>
        <end position="23"/>
    </location>
</feature>
<accession>A0AAX1N1L1</accession>
<dbReference type="AlphaFoldDB" id="A0AAX1N1L1"/>
<dbReference type="EMBL" id="CP076132">
    <property type="protein sequence ID" value="QWG01351.1"/>
    <property type="molecule type" value="Genomic_DNA"/>
</dbReference>
<dbReference type="KEGG" id="fya:KMW28_17045"/>
<protein>
    <submittedName>
        <fullName evidence="2">DUF3575 domain-containing protein</fullName>
    </submittedName>
</protein>
<proteinExistence type="predicted"/>
<name>A0AAX1N1L1_9BACT</name>
<sequence>MKKLNKFLFLVSLFTLSVFSLSAQTKKANSVSSNFSNGSDFYLNGGVGFNGRGVPFYLGLDYNAVHPDVSLGGSFGINNWEETHHNHYHKYSSWNVTFNVNYHFNKIMNIPNNFDFYAGANIGYYNYTEKKGDIYYDDIRKYHNGIGIGIQVGGRWFFTEKVGLNLQFGGGTQYTAGNFGLTIRL</sequence>
<dbReference type="Gene3D" id="2.40.160.20">
    <property type="match status" value="1"/>
</dbReference>
<dbReference type="RefSeq" id="WP_084005978.1">
    <property type="nucleotide sequence ID" value="NZ_CP076132.1"/>
</dbReference>
<dbReference type="Proteomes" id="UP000678679">
    <property type="component" value="Chromosome 1"/>
</dbReference>
<keyword evidence="1" id="KW-0732">Signal</keyword>
<feature type="chain" id="PRO_5043600822" evidence="1">
    <location>
        <begin position="24"/>
        <end position="185"/>
    </location>
</feature>